<gene>
    <name evidence="1" type="ORF">SAMN04490178_110116</name>
</gene>
<dbReference type="RefSeq" id="WP_091746620.1">
    <property type="nucleotide sequence ID" value="NZ_FODY01000010.1"/>
</dbReference>
<organism evidence="1 2">
    <name type="scientific">Propionispora vibrioides</name>
    <dbReference type="NCBI Taxonomy" id="112903"/>
    <lineage>
        <taxon>Bacteria</taxon>
        <taxon>Bacillati</taxon>
        <taxon>Bacillota</taxon>
        <taxon>Negativicutes</taxon>
        <taxon>Selenomonadales</taxon>
        <taxon>Sporomusaceae</taxon>
        <taxon>Propionispora</taxon>
    </lineage>
</organism>
<sequence length="84" mass="10081">MKKLVQMLFILLYLSLPIAAYGSWGWIPTDDPVPFYYQQQGCWYHYDETTVFMVQLQEHTYKYVFNQDGTFLNGWVTDMPMRLP</sequence>
<protein>
    <submittedName>
        <fullName evidence="1">Uncharacterized protein</fullName>
    </submittedName>
</protein>
<proteinExistence type="predicted"/>
<accession>A0A1H8V7I1</accession>
<dbReference type="AlphaFoldDB" id="A0A1H8V7I1"/>
<keyword evidence="2" id="KW-1185">Reference proteome</keyword>
<reference evidence="1 2" key="1">
    <citation type="submission" date="2016-10" db="EMBL/GenBank/DDBJ databases">
        <authorList>
            <person name="de Groot N.N."/>
        </authorList>
    </citation>
    <scope>NUCLEOTIDE SEQUENCE [LARGE SCALE GENOMIC DNA]</scope>
    <source>
        <strain evidence="1 2">DSM 13305</strain>
    </source>
</reference>
<name>A0A1H8V7I1_9FIRM</name>
<dbReference type="OrthoDB" id="1682815at2"/>
<dbReference type="STRING" id="112903.SAMN04490178_110116"/>
<evidence type="ECO:0000313" key="1">
    <source>
        <dbReference type="EMBL" id="SEP11339.1"/>
    </source>
</evidence>
<dbReference type="EMBL" id="FODY01000010">
    <property type="protein sequence ID" value="SEP11339.1"/>
    <property type="molecule type" value="Genomic_DNA"/>
</dbReference>
<dbReference type="Proteomes" id="UP000198847">
    <property type="component" value="Unassembled WGS sequence"/>
</dbReference>
<evidence type="ECO:0000313" key="2">
    <source>
        <dbReference type="Proteomes" id="UP000198847"/>
    </source>
</evidence>